<sequence>MESDAYDYGGGSGNVSEEEAASERSRPKYVIEMPTPAPISLKAETIILTILEKPSQDEESMLPPEILAALGEAKTF</sequence>
<dbReference type="Proteomes" id="UP000691718">
    <property type="component" value="Unassembled WGS sequence"/>
</dbReference>
<evidence type="ECO:0000256" key="1">
    <source>
        <dbReference type="SAM" id="MobiDB-lite"/>
    </source>
</evidence>
<comment type="caution">
    <text evidence="2">The sequence shown here is derived from an EMBL/GenBank/DDBJ whole genome shotgun (WGS) entry which is preliminary data.</text>
</comment>
<protein>
    <submittedName>
        <fullName evidence="2">(apollo) hypothetical protein</fullName>
    </submittedName>
</protein>
<name>A0A8S3WT37_PARAO</name>
<proteinExistence type="predicted"/>
<accession>A0A8S3WT37</accession>
<evidence type="ECO:0000313" key="2">
    <source>
        <dbReference type="EMBL" id="CAG4980312.1"/>
    </source>
</evidence>
<reference evidence="2" key="1">
    <citation type="submission" date="2021-04" db="EMBL/GenBank/DDBJ databases">
        <authorList>
            <person name="Tunstrom K."/>
        </authorList>
    </citation>
    <scope>NUCLEOTIDE SEQUENCE</scope>
</reference>
<gene>
    <name evidence="2" type="ORF">PAPOLLO_LOCUS10030</name>
</gene>
<dbReference type="AlphaFoldDB" id="A0A8S3WT37"/>
<evidence type="ECO:0000313" key="3">
    <source>
        <dbReference type="Proteomes" id="UP000691718"/>
    </source>
</evidence>
<keyword evidence="3" id="KW-1185">Reference proteome</keyword>
<feature type="region of interest" description="Disordered" evidence="1">
    <location>
        <begin position="1"/>
        <end position="31"/>
    </location>
</feature>
<organism evidence="2 3">
    <name type="scientific">Parnassius apollo</name>
    <name type="common">Apollo butterfly</name>
    <name type="synonym">Papilio apollo</name>
    <dbReference type="NCBI Taxonomy" id="110799"/>
    <lineage>
        <taxon>Eukaryota</taxon>
        <taxon>Metazoa</taxon>
        <taxon>Ecdysozoa</taxon>
        <taxon>Arthropoda</taxon>
        <taxon>Hexapoda</taxon>
        <taxon>Insecta</taxon>
        <taxon>Pterygota</taxon>
        <taxon>Neoptera</taxon>
        <taxon>Endopterygota</taxon>
        <taxon>Lepidoptera</taxon>
        <taxon>Glossata</taxon>
        <taxon>Ditrysia</taxon>
        <taxon>Papilionoidea</taxon>
        <taxon>Papilionidae</taxon>
        <taxon>Parnassiinae</taxon>
        <taxon>Parnassini</taxon>
        <taxon>Parnassius</taxon>
        <taxon>Parnassius</taxon>
    </lineage>
</organism>
<dbReference type="EMBL" id="CAJQZP010000699">
    <property type="protein sequence ID" value="CAG4980312.1"/>
    <property type="molecule type" value="Genomic_DNA"/>
</dbReference>